<evidence type="ECO:0000313" key="2">
    <source>
        <dbReference type="Proteomes" id="UP000288216"/>
    </source>
</evidence>
<dbReference type="OrthoDB" id="410381at2759"/>
<dbReference type="STRING" id="75743.A0A401P2A8"/>
<comment type="caution">
    <text evidence="1">The sequence shown here is derived from an EMBL/GenBank/DDBJ whole genome shotgun (WGS) entry which is preliminary data.</text>
</comment>
<dbReference type="Proteomes" id="UP000288216">
    <property type="component" value="Unassembled WGS sequence"/>
</dbReference>
<gene>
    <name evidence="1" type="ORF">scyTo_0015099</name>
</gene>
<reference evidence="1 2" key="1">
    <citation type="journal article" date="2018" name="Nat. Ecol. Evol.">
        <title>Shark genomes provide insights into elasmobranch evolution and the origin of vertebrates.</title>
        <authorList>
            <person name="Hara Y"/>
            <person name="Yamaguchi K"/>
            <person name="Onimaru K"/>
            <person name="Kadota M"/>
            <person name="Koyanagi M"/>
            <person name="Keeley SD"/>
            <person name="Tatsumi K"/>
            <person name="Tanaka K"/>
            <person name="Motone F"/>
            <person name="Kageyama Y"/>
            <person name="Nozu R"/>
            <person name="Adachi N"/>
            <person name="Nishimura O"/>
            <person name="Nakagawa R"/>
            <person name="Tanegashima C"/>
            <person name="Kiyatake I"/>
            <person name="Matsumoto R"/>
            <person name="Murakumo K"/>
            <person name="Nishida K"/>
            <person name="Terakita A"/>
            <person name="Kuratani S"/>
            <person name="Sato K"/>
            <person name="Hyodo S Kuraku.S."/>
        </authorList>
    </citation>
    <scope>NUCLEOTIDE SEQUENCE [LARGE SCALE GENOMIC DNA]</scope>
</reference>
<dbReference type="AlphaFoldDB" id="A0A401P2A8"/>
<organism evidence="1 2">
    <name type="scientific">Scyliorhinus torazame</name>
    <name type="common">Cloudy catshark</name>
    <name type="synonym">Catulus torazame</name>
    <dbReference type="NCBI Taxonomy" id="75743"/>
    <lineage>
        <taxon>Eukaryota</taxon>
        <taxon>Metazoa</taxon>
        <taxon>Chordata</taxon>
        <taxon>Craniata</taxon>
        <taxon>Vertebrata</taxon>
        <taxon>Chondrichthyes</taxon>
        <taxon>Elasmobranchii</taxon>
        <taxon>Galeomorphii</taxon>
        <taxon>Galeoidea</taxon>
        <taxon>Carcharhiniformes</taxon>
        <taxon>Scyliorhinidae</taxon>
        <taxon>Scyliorhinus</taxon>
    </lineage>
</organism>
<dbReference type="EMBL" id="BFAA01008394">
    <property type="protein sequence ID" value="GCB67227.1"/>
    <property type="molecule type" value="Genomic_DNA"/>
</dbReference>
<evidence type="ECO:0008006" key="3">
    <source>
        <dbReference type="Google" id="ProtNLM"/>
    </source>
</evidence>
<name>A0A401P2A8_SCYTO</name>
<protein>
    <recommendedName>
        <fullName evidence="3">Reverse transcriptase domain-containing protein</fullName>
    </recommendedName>
</protein>
<proteinExistence type="predicted"/>
<evidence type="ECO:0000313" key="1">
    <source>
        <dbReference type="EMBL" id="GCB67227.1"/>
    </source>
</evidence>
<accession>A0A401P2A8</accession>
<keyword evidence="2" id="KW-1185">Reference proteome</keyword>
<sequence length="94" mass="10387">MLQRPVLDELDLPPVDEIKKAIKQISSGKSSGKDGISAESFKVAGPDMMAVFYAIFLCIWNEEKMPNDLRDSTIEACSKTKGSKATTEISHFYS</sequence>